<dbReference type="STRING" id="35622.SAMN04489764_3944"/>
<evidence type="ECO:0000313" key="4">
    <source>
        <dbReference type="EMBL" id="SDR18653.1"/>
    </source>
</evidence>
<accession>A0A1H1GZW5</accession>
<dbReference type="PROSITE" id="PS01081">
    <property type="entry name" value="HTH_TETR_1"/>
    <property type="match status" value="1"/>
</dbReference>
<feature type="domain" description="HTH tetR-type" evidence="3">
    <location>
        <begin position="14"/>
        <end position="74"/>
    </location>
</feature>
<proteinExistence type="predicted"/>
<dbReference type="Proteomes" id="UP000217103">
    <property type="component" value="Unassembled WGS sequence"/>
</dbReference>
<feature type="DNA-binding region" description="H-T-H motif" evidence="2">
    <location>
        <begin position="37"/>
        <end position="56"/>
    </location>
</feature>
<evidence type="ECO:0000259" key="3">
    <source>
        <dbReference type="PROSITE" id="PS50977"/>
    </source>
</evidence>
<protein>
    <submittedName>
        <fullName evidence="4">DNA-binding transcriptional regulator, AcrR family</fullName>
    </submittedName>
</protein>
<sequence length="215" mass="23067">MLTPRKTPRQQRSRETVEAILEAAAQLFQRHGYAATTTNKIAERAGVSIGSLYQYFPNKDAILAALADHHLRDTAEEVIRTLAAARRRAALPGLLAELIRQVAAAHLGRPDLHRLLFDLAPRTPELAARFRRAERRIAQALAAELRHLNAGGPDPELNALLAVQGIAAHIHGVLLDVPGDPGGIEARLAAVAGLWARALGEPLEGAAPRPGGHAE</sequence>
<evidence type="ECO:0000313" key="5">
    <source>
        <dbReference type="Proteomes" id="UP000217103"/>
    </source>
</evidence>
<dbReference type="GO" id="GO:0000976">
    <property type="term" value="F:transcription cis-regulatory region binding"/>
    <property type="evidence" value="ECO:0007669"/>
    <property type="project" value="TreeGrafter"/>
</dbReference>
<name>A0A1H1GZW5_9ACTN</name>
<dbReference type="InterPro" id="IPR009057">
    <property type="entry name" value="Homeodomain-like_sf"/>
</dbReference>
<dbReference type="InterPro" id="IPR023772">
    <property type="entry name" value="DNA-bd_HTH_TetR-type_CS"/>
</dbReference>
<dbReference type="PRINTS" id="PR00455">
    <property type="entry name" value="HTHTETR"/>
</dbReference>
<reference evidence="4 5" key="1">
    <citation type="submission" date="2016-10" db="EMBL/GenBank/DDBJ databases">
        <authorList>
            <person name="de Groot N.N."/>
        </authorList>
    </citation>
    <scope>NUCLEOTIDE SEQUENCE [LARGE SCALE GENOMIC DNA]</scope>
    <source>
        <strain evidence="4 5">DSM 43794</strain>
    </source>
</reference>
<dbReference type="EMBL" id="FNKK01000002">
    <property type="protein sequence ID" value="SDR18653.1"/>
    <property type="molecule type" value="Genomic_DNA"/>
</dbReference>
<gene>
    <name evidence="4" type="ORF">SAMN04489764_3944</name>
</gene>
<organism evidence="4 5">
    <name type="scientific">Thermostaphylospora chromogena</name>
    <dbReference type="NCBI Taxonomy" id="35622"/>
    <lineage>
        <taxon>Bacteria</taxon>
        <taxon>Bacillati</taxon>
        <taxon>Actinomycetota</taxon>
        <taxon>Actinomycetes</taxon>
        <taxon>Streptosporangiales</taxon>
        <taxon>Thermomonosporaceae</taxon>
        <taxon>Thermostaphylospora</taxon>
    </lineage>
</organism>
<dbReference type="PROSITE" id="PS50977">
    <property type="entry name" value="HTH_TETR_2"/>
    <property type="match status" value="1"/>
</dbReference>
<keyword evidence="1 2" id="KW-0238">DNA-binding</keyword>
<dbReference type="PANTHER" id="PTHR30055">
    <property type="entry name" value="HTH-TYPE TRANSCRIPTIONAL REGULATOR RUTR"/>
    <property type="match status" value="1"/>
</dbReference>
<dbReference type="Pfam" id="PF17918">
    <property type="entry name" value="TetR_C_15"/>
    <property type="match status" value="1"/>
</dbReference>
<evidence type="ECO:0000256" key="2">
    <source>
        <dbReference type="PROSITE-ProRule" id="PRU00335"/>
    </source>
</evidence>
<dbReference type="Gene3D" id="1.10.357.10">
    <property type="entry name" value="Tetracycline Repressor, domain 2"/>
    <property type="match status" value="1"/>
</dbReference>
<evidence type="ECO:0000256" key="1">
    <source>
        <dbReference type="ARBA" id="ARBA00023125"/>
    </source>
</evidence>
<dbReference type="Pfam" id="PF00440">
    <property type="entry name" value="TetR_N"/>
    <property type="match status" value="1"/>
</dbReference>
<dbReference type="InterPro" id="IPR001647">
    <property type="entry name" value="HTH_TetR"/>
</dbReference>
<dbReference type="GO" id="GO:0003700">
    <property type="term" value="F:DNA-binding transcription factor activity"/>
    <property type="evidence" value="ECO:0007669"/>
    <property type="project" value="TreeGrafter"/>
</dbReference>
<dbReference type="InterPro" id="IPR050109">
    <property type="entry name" value="HTH-type_TetR-like_transc_reg"/>
</dbReference>
<dbReference type="SUPFAM" id="SSF46689">
    <property type="entry name" value="Homeodomain-like"/>
    <property type="match status" value="1"/>
</dbReference>
<dbReference type="PANTHER" id="PTHR30055:SF226">
    <property type="entry name" value="HTH-TYPE TRANSCRIPTIONAL REGULATOR PKSA"/>
    <property type="match status" value="1"/>
</dbReference>
<keyword evidence="5" id="KW-1185">Reference proteome</keyword>
<dbReference type="AlphaFoldDB" id="A0A1H1GZW5"/>
<dbReference type="InterPro" id="IPR041669">
    <property type="entry name" value="TetR_C_15"/>
</dbReference>